<dbReference type="Proteomes" id="UP001370490">
    <property type="component" value="Unassembled WGS sequence"/>
</dbReference>
<feature type="non-terminal residue" evidence="3">
    <location>
        <position position="579"/>
    </location>
</feature>
<dbReference type="AlphaFoldDB" id="A0AAN8UZN7"/>
<dbReference type="GO" id="GO:0009451">
    <property type="term" value="P:RNA modification"/>
    <property type="evidence" value="ECO:0007669"/>
    <property type="project" value="InterPro"/>
</dbReference>
<dbReference type="InterPro" id="IPR046848">
    <property type="entry name" value="E_motif"/>
</dbReference>
<evidence type="ECO:0000256" key="2">
    <source>
        <dbReference type="PROSITE-ProRule" id="PRU00708"/>
    </source>
</evidence>
<reference evidence="3 4" key="1">
    <citation type="submission" date="2023-12" db="EMBL/GenBank/DDBJ databases">
        <title>A high-quality genome assembly for Dillenia turbinata (Dilleniales).</title>
        <authorList>
            <person name="Chanderbali A."/>
        </authorList>
    </citation>
    <scope>NUCLEOTIDE SEQUENCE [LARGE SCALE GENOMIC DNA]</scope>
    <source>
        <strain evidence="3">LSX21</strain>
        <tissue evidence="3">Leaf</tissue>
    </source>
</reference>
<dbReference type="Pfam" id="PF01535">
    <property type="entry name" value="PPR"/>
    <property type="match status" value="2"/>
</dbReference>
<dbReference type="Gene3D" id="1.25.40.10">
    <property type="entry name" value="Tetratricopeptide repeat domain"/>
    <property type="match status" value="5"/>
</dbReference>
<dbReference type="PROSITE" id="PS51375">
    <property type="entry name" value="PPR"/>
    <property type="match status" value="5"/>
</dbReference>
<organism evidence="3 4">
    <name type="scientific">Dillenia turbinata</name>
    <dbReference type="NCBI Taxonomy" id="194707"/>
    <lineage>
        <taxon>Eukaryota</taxon>
        <taxon>Viridiplantae</taxon>
        <taxon>Streptophyta</taxon>
        <taxon>Embryophyta</taxon>
        <taxon>Tracheophyta</taxon>
        <taxon>Spermatophyta</taxon>
        <taxon>Magnoliopsida</taxon>
        <taxon>eudicotyledons</taxon>
        <taxon>Gunneridae</taxon>
        <taxon>Pentapetalae</taxon>
        <taxon>Dilleniales</taxon>
        <taxon>Dilleniaceae</taxon>
        <taxon>Dillenia</taxon>
    </lineage>
</organism>
<dbReference type="Pfam" id="PF20431">
    <property type="entry name" value="E_motif"/>
    <property type="match status" value="1"/>
</dbReference>
<feature type="repeat" description="PPR" evidence="2">
    <location>
        <begin position="371"/>
        <end position="405"/>
    </location>
</feature>
<accession>A0AAN8UZN7</accession>
<dbReference type="EMBL" id="JBAMMX010000020">
    <property type="protein sequence ID" value="KAK6920651.1"/>
    <property type="molecule type" value="Genomic_DNA"/>
</dbReference>
<dbReference type="FunFam" id="1.25.40.10:FF:000351">
    <property type="entry name" value="Pentatricopeptide repeat-containing protein"/>
    <property type="match status" value="1"/>
</dbReference>
<evidence type="ECO:0000256" key="1">
    <source>
        <dbReference type="ARBA" id="ARBA00022737"/>
    </source>
</evidence>
<evidence type="ECO:0000313" key="3">
    <source>
        <dbReference type="EMBL" id="KAK6920651.1"/>
    </source>
</evidence>
<keyword evidence="1" id="KW-0677">Repeat</keyword>
<comment type="caution">
    <text evidence="3">The sequence shown here is derived from an EMBL/GenBank/DDBJ whole genome shotgun (WGS) entry which is preliminary data.</text>
</comment>
<feature type="repeat" description="PPR" evidence="2">
    <location>
        <begin position="68"/>
        <end position="102"/>
    </location>
</feature>
<dbReference type="FunFam" id="1.25.40.10:FF:000090">
    <property type="entry name" value="Pentatricopeptide repeat-containing protein, chloroplastic"/>
    <property type="match status" value="1"/>
</dbReference>
<dbReference type="PANTHER" id="PTHR47926">
    <property type="entry name" value="PENTATRICOPEPTIDE REPEAT-CONTAINING PROTEIN"/>
    <property type="match status" value="1"/>
</dbReference>
<sequence>MFTQFASLLCEISKTHQTLLRSKQLHALIIKTHLSNDPFYATNLIRFYESNNDLLSAQNLFEKTPHRSVYLWNSIIRAHARARKFHFALSLFKDMLWSKIKPDNFTFACVLRTCSESCDFKCLRLVHGGLVVRGFGTDSVCSSALVSAYSKLGFIDEASKVFDGVLEPDLVLWNSMISGFGSSGLWDRGWDMFNMMRRFGQCPDGFSIIGLISGLADSWLVGVGHAMHSFCIKCGFDSNVHICSALVSMYSRCNCMNSAYRVFSNLVQPDLVTWSALITGFSESGEYEKALIFFRKMNVEGKKADNVLVASVVAASAQLAIVGLGKELHGYVFRLGFQSDIMVSSALIDMYSKCGLIGLGVQVFDIMPDRNIVSYNSLILGFGLHGLASEAFRTFDKLLDEGLKPDESTFSALLSACCHAGLAKEGRELFRRMTNVFGIEAKTEHFVHMVKLLGMKGELEEAYDLVLSLPEPIDSGIWGALLSCCDIHGNSELGEIVAKQLIETKPEKTAYRVMLSNIYAGNRRWDEVNKLRDSFSGGGLKKMPGLSWIGDVFKELADLHTKRHHRFKVDTISEEAAKG</sequence>
<dbReference type="Pfam" id="PF13041">
    <property type="entry name" value="PPR_2"/>
    <property type="match status" value="3"/>
</dbReference>
<dbReference type="InterPro" id="IPR002885">
    <property type="entry name" value="PPR_rpt"/>
</dbReference>
<dbReference type="InterPro" id="IPR046960">
    <property type="entry name" value="PPR_At4g14850-like_plant"/>
</dbReference>
<dbReference type="InterPro" id="IPR011990">
    <property type="entry name" value="TPR-like_helical_dom_sf"/>
</dbReference>
<dbReference type="GO" id="GO:0003723">
    <property type="term" value="F:RNA binding"/>
    <property type="evidence" value="ECO:0007669"/>
    <property type="project" value="InterPro"/>
</dbReference>
<feature type="repeat" description="PPR" evidence="2">
    <location>
        <begin position="169"/>
        <end position="203"/>
    </location>
</feature>
<gene>
    <name evidence="3" type="ORF">RJ641_014329</name>
</gene>
<proteinExistence type="predicted"/>
<dbReference type="PANTHER" id="PTHR47926:SF347">
    <property type="entry name" value="PENTATRICOPEPTIDE REPEAT-CONTAINING PROTEIN"/>
    <property type="match status" value="1"/>
</dbReference>
<name>A0AAN8UZN7_9MAGN</name>
<feature type="repeat" description="PPR" evidence="2">
    <location>
        <begin position="406"/>
        <end position="436"/>
    </location>
</feature>
<feature type="repeat" description="PPR" evidence="2">
    <location>
        <begin position="270"/>
        <end position="304"/>
    </location>
</feature>
<evidence type="ECO:0000313" key="4">
    <source>
        <dbReference type="Proteomes" id="UP001370490"/>
    </source>
</evidence>
<dbReference type="NCBIfam" id="TIGR00756">
    <property type="entry name" value="PPR"/>
    <property type="match status" value="5"/>
</dbReference>
<keyword evidence="4" id="KW-1185">Reference proteome</keyword>
<protein>
    <submittedName>
        <fullName evidence="3">E motif</fullName>
    </submittedName>
</protein>